<dbReference type="PANTHER" id="PTHR19848:SF8">
    <property type="entry name" value="F-BOX AND WD REPEAT DOMAIN CONTAINING 7"/>
    <property type="match status" value="1"/>
</dbReference>
<dbReference type="PRINTS" id="PR00320">
    <property type="entry name" value="GPROTEINBRPT"/>
</dbReference>
<keyword evidence="2" id="KW-0677">Repeat</keyword>
<reference evidence="5" key="1">
    <citation type="submission" date="2025-08" db="UniProtKB">
        <authorList>
            <consortium name="RefSeq"/>
        </authorList>
    </citation>
    <scope>IDENTIFICATION</scope>
    <source>
        <tissue evidence="5">Testes</tissue>
    </source>
</reference>
<dbReference type="Proteomes" id="UP000694865">
    <property type="component" value="Unplaced"/>
</dbReference>
<evidence type="ECO:0000256" key="2">
    <source>
        <dbReference type="ARBA" id="ARBA00022737"/>
    </source>
</evidence>
<gene>
    <name evidence="5" type="primary">LOC102808025</name>
</gene>
<sequence length="662" mass="74918">EGINPDEFLDILSCDDELLDDVLVWHEPPQKRLPPLLLARLRHDLGSFLVERGSQGSILVSLYHRQFWEVAQRRYLSGDAWKETHSKIARYFSGSFHNEFKNRSIRAQPLAYSKESLNIRKISQLLSNHIAAQEFDKLRDVICNLKFVQAKCMADMAYDLLSECTRAVAEVRRLNEDVKQLDLGIVKDLEEMLEFLRRETYIISKTPLLVYQQTQNAPKGTAPEKAATKLKEQFTADVEPYITKPTGWIEYMNKPSECEAYKQQLSGHQNTVLSVSFSKDGNSIYSASVDKTVRVWNRHTGDLKGQLEGHNGAVTCVRFSPTEEDVATSSGDLSIHLWDPKTYQQRRVIENAHKMWINCISYSPDGKKLISSSLDKKLKIWDVASGHMKSELIGHEGHVIFCDWSPIDDNKVASCGDNLELYIWDVKKRSTMLTLVGHKIKDNVNFPASDRLEGHKILDYKSAIWCVRFSHNGKMLASAAVDSSAIVYNAITGDQMARFRLPNDASSVAFSPDDQLLVASSSSHMSVHLYNIIKKENLALLGGHSGWVMDVTMSPDSKLIASVSQDKSIRIWDAAAAEKLTRLRFHSERCWSVSYSPDGKWLASSSDDFKVCVWNMEKYEPSLIYEGHDRKRTFSCGVRACTFSNSSELVASGGDDLTIRVW</sequence>
<dbReference type="SMART" id="SM00320">
    <property type="entry name" value="WD40"/>
    <property type="match status" value="9"/>
</dbReference>
<dbReference type="RefSeq" id="XP_006821279.1">
    <property type="nucleotide sequence ID" value="XM_006821216.1"/>
</dbReference>
<proteinExistence type="predicted"/>
<keyword evidence="4" id="KW-1185">Reference proteome</keyword>
<dbReference type="CDD" id="cd00200">
    <property type="entry name" value="WD40"/>
    <property type="match status" value="1"/>
</dbReference>
<protein>
    <submittedName>
        <fullName evidence="5">Vegetative incompatibility protein HET-E-1-like</fullName>
    </submittedName>
</protein>
<dbReference type="Gene3D" id="1.25.40.370">
    <property type="match status" value="1"/>
</dbReference>
<dbReference type="Pfam" id="PF00400">
    <property type="entry name" value="WD40"/>
    <property type="match status" value="8"/>
</dbReference>
<dbReference type="InterPro" id="IPR001680">
    <property type="entry name" value="WD40_rpt"/>
</dbReference>
<keyword evidence="1 3" id="KW-0853">WD repeat</keyword>
<dbReference type="InterPro" id="IPR019775">
    <property type="entry name" value="WD40_repeat_CS"/>
</dbReference>
<feature type="repeat" description="WD" evidence="3">
    <location>
        <begin position="307"/>
        <end position="348"/>
    </location>
</feature>
<dbReference type="PROSITE" id="PS00678">
    <property type="entry name" value="WD_REPEATS_1"/>
    <property type="match status" value="3"/>
</dbReference>
<feature type="repeat" description="WD" evidence="3">
    <location>
        <begin position="392"/>
        <end position="434"/>
    </location>
</feature>
<evidence type="ECO:0000256" key="1">
    <source>
        <dbReference type="ARBA" id="ARBA00022574"/>
    </source>
</evidence>
<evidence type="ECO:0000313" key="5">
    <source>
        <dbReference type="RefSeq" id="XP_006821279.1"/>
    </source>
</evidence>
<feature type="repeat" description="WD" evidence="3">
    <location>
        <begin position="583"/>
        <end position="624"/>
    </location>
</feature>
<dbReference type="Gene3D" id="2.130.10.10">
    <property type="entry name" value="YVTN repeat-like/Quinoprotein amine dehydrogenase"/>
    <property type="match status" value="3"/>
</dbReference>
<dbReference type="InterPro" id="IPR036322">
    <property type="entry name" value="WD40_repeat_dom_sf"/>
</dbReference>
<feature type="non-terminal residue" evidence="5">
    <location>
        <position position="1"/>
    </location>
</feature>
<name>A0ABM0MMN8_SACKO</name>
<feature type="repeat" description="WD" evidence="3">
    <location>
        <begin position="638"/>
        <end position="662"/>
    </location>
</feature>
<evidence type="ECO:0000256" key="3">
    <source>
        <dbReference type="PROSITE-ProRule" id="PRU00221"/>
    </source>
</evidence>
<feature type="repeat" description="WD" evidence="3">
    <location>
        <begin position="265"/>
        <end position="306"/>
    </location>
</feature>
<dbReference type="PROSITE" id="PS50294">
    <property type="entry name" value="WD_REPEATS_REGION"/>
    <property type="match status" value="6"/>
</dbReference>
<feature type="repeat" description="WD" evidence="3">
    <location>
        <begin position="350"/>
        <end position="391"/>
    </location>
</feature>
<dbReference type="PROSITE" id="PS50082">
    <property type="entry name" value="WD_REPEATS_2"/>
    <property type="match status" value="7"/>
</dbReference>
<dbReference type="SUPFAM" id="SSF50998">
    <property type="entry name" value="Quinoprotein alcohol dehydrogenase-like"/>
    <property type="match status" value="1"/>
</dbReference>
<dbReference type="InterPro" id="IPR011047">
    <property type="entry name" value="Quinoprotein_ADH-like_sf"/>
</dbReference>
<organism evidence="4 5">
    <name type="scientific">Saccoglossus kowalevskii</name>
    <name type="common">Acorn worm</name>
    <dbReference type="NCBI Taxonomy" id="10224"/>
    <lineage>
        <taxon>Eukaryota</taxon>
        <taxon>Metazoa</taxon>
        <taxon>Hemichordata</taxon>
        <taxon>Enteropneusta</taxon>
        <taxon>Harrimaniidae</taxon>
        <taxon>Saccoglossus</taxon>
    </lineage>
</organism>
<dbReference type="GeneID" id="102808025"/>
<accession>A0ABM0MMN8</accession>
<evidence type="ECO:0000313" key="4">
    <source>
        <dbReference type="Proteomes" id="UP000694865"/>
    </source>
</evidence>
<dbReference type="SUPFAM" id="SSF50978">
    <property type="entry name" value="WD40 repeat-like"/>
    <property type="match status" value="1"/>
</dbReference>
<dbReference type="InterPro" id="IPR020472">
    <property type="entry name" value="WD40_PAC1"/>
</dbReference>
<feature type="repeat" description="WD" evidence="3">
    <location>
        <begin position="541"/>
        <end position="582"/>
    </location>
</feature>
<feature type="non-terminal residue" evidence="5">
    <location>
        <position position="662"/>
    </location>
</feature>
<dbReference type="PANTHER" id="PTHR19848">
    <property type="entry name" value="WD40 REPEAT PROTEIN"/>
    <property type="match status" value="1"/>
</dbReference>
<dbReference type="InterPro" id="IPR015943">
    <property type="entry name" value="WD40/YVTN_repeat-like_dom_sf"/>
</dbReference>